<dbReference type="EMBL" id="WSUT01000001">
    <property type="protein sequence ID" value="MWC42288.1"/>
    <property type="molecule type" value="Genomic_DNA"/>
</dbReference>
<organism evidence="2 3">
    <name type="scientific">Sphingomonas carotinifaciens</name>
    <dbReference type="NCBI Taxonomy" id="1166323"/>
    <lineage>
        <taxon>Bacteria</taxon>
        <taxon>Pseudomonadati</taxon>
        <taxon>Pseudomonadota</taxon>
        <taxon>Alphaproteobacteria</taxon>
        <taxon>Sphingomonadales</taxon>
        <taxon>Sphingomonadaceae</taxon>
        <taxon>Sphingomonas</taxon>
    </lineage>
</organism>
<evidence type="ECO:0000313" key="4">
    <source>
        <dbReference type="Proteomes" id="UP000436801"/>
    </source>
</evidence>
<dbReference type="Proteomes" id="UP000323502">
    <property type="component" value="Unassembled WGS sequence"/>
</dbReference>
<dbReference type="OrthoDB" id="8020482at2"/>
<protein>
    <submittedName>
        <fullName evidence="2">Uncharacterized protein</fullName>
    </submittedName>
</protein>
<gene>
    <name evidence="1" type="ORF">GQR91_01250</name>
    <name evidence="2" type="ORF">SAMN05216557_104196</name>
</gene>
<keyword evidence="3" id="KW-1185">Reference proteome</keyword>
<dbReference type="EMBL" id="FNBI01000004">
    <property type="protein sequence ID" value="SDF61106.1"/>
    <property type="molecule type" value="Genomic_DNA"/>
</dbReference>
<dbReference type="RefSeq" id="WP_149682537.1">
    <property type="nucleotide sequence ID" value="NZ_FNBI01000004.1"/>
</dbReference>
<proteinExistence type="predicted"/>
<reference evidence="1 4" key="2">
    <citation type="submission" date="2019-12" db="EMBL/GenBank/DDBJ databases">
        <authorList>
            <person name="Zheng J."/>
        </authorList>
    </citation>
    <scope>NUCLEOTIDE SEQUENCE [LARGE SCALE GENOMIC DNA]</scope>
    <source>
        <strain evidence="1 4">DSM 27347</strain>
    </source>
</reference>
<evidence type="ECO:0000313" key="3">
    <source>
        <dbReference type="Proteomes" id="UP000323502"/>
    </source>
</evidence>
<dbReference type="Proteomes" id="UP000436801">
    <property type="component" value="Unassembled WGS sequence"/>
</dbReference>
<dbReference type="AlphaFoldDB" id="A0A1G7MHL9"/>
<reference evidence="2 3" key="1">
    <citation type="submission" date="2016-10" db="EMBL/GenBank/DDBJ databases">
        <authorList>
            <person name="Varghese N."/>
            <person name="Submissions S."/>
        </authorList>
    </citation>
    <scope>NUCLEOTIDE SEQUENCE [LARGE SCALE GENOMIC DNA]</scope>
    <source>
        <strain evidence="2 3">S7-754</strain>
    </source>
</reference>
<sequence length="93" mass="10059">MTHYTRADLDMADRHIAQGERHIVQQEQLVTSLRLKQLPTAAAEAQLVTLNATLVQHRAHRAAIAEALNVALNAALNATGRRSGPDANLPSCT</sequence>
<evidence type="ECO:0000313" key="2">
    <source>
        <dbReference type="EMBL" id="SDF61106.1"/>
    </source>
</evidence>
<evidence type="ECO:0000313" key="1">
    <source>
        <dbReference type="EMBL" id="MWC42288.1"/>
    </source>
</evidence>
<accession>A0A1G7MHL9</accession>
<name>A0A1G7MHL9_9SPHN</name>